<evidence type="ECO:0008006" key="2">
    <source>
        <dbReference type="Google" id="ProtNLM"/>
    </source>
</evidence>
<sequence>MIKPEAIPQYTGDLALLESAYGDLKTDASHIRSTGKDVHSQFQGLAAYYTAPEAEQLFASTKPVADRADGFADDLEKVSGALSSYGTEIRPSSTSSSS</sequence>
<accession>A0A499W3F7</accession>
<reference evidence="1" key="1">
    <citation type="submission" date="2019-04" db="EMBL/GenBank/DDBJ databases">
        <title>Draft genome sequences of Streptomyces avermitilis MC3.</title>
        <authorList>
            <person name="Komaki H."/>
            <person name="Tamura T."/>
            <person name="Hosoyama A."/>
        </authorList>
    </citation>
    <scope>NUCLEOTIDE SEQUENCE</scope>
    <source>
        <strain evidence="1">MC3</strain>
    </source>
</reference>
<dbReference type="EMBL" id="AP019621">
    <property type="protein sequence ID" value="BBJ53457.1"/>
    <property type="molecule type" value="Genomic_DNA"/>
</dbReference>
<proteinExistence type="predicted"/>
<evidence type="ECO:0000313" key="1">
    <source>
        <dbReference type="EMBL" id="BBJ53457.1"/>
    </source>
</evidence>
<dbReference type="AlphaFoldDB" id="A0A499W3F7"/>
<protein>
    <recommendedName>
        <fullName evidence="2">ESX-1 secretion-associated protein</fullName>
    </recommendedName>
</protein>
<name>A0A499W3F7_STRAX</name>
<organism evidence="1">
    <name type="scientific">Streptomyces avermitilis</name>
    <dbReference type="NCBI Taxonomy" id="33903"/>
    <lineage>
        <taxon>Bacteria</taxon>
        <taxon>Bacillati</taxon>
        <taxon>Actinomycetota</taxon>
        <taxon>Actinomycetes</taxon>
        <taxon>Kitasatosporales</taxon>
        <taxon>Streptomycetaceae</taxon>
        <taxon>Streptomyces</taxon>
    </lineage>
</organism>
<gene>
    <name evidence="1" type="ORF">SAVMC3_60860</name>
</gene>